<evidence type="ECO:0000256" key="1">
    <source>
        <dbReference type="SAM" id="Phobius"/>
    </source>
</evidence>
<feature type="transmembrane region" description="Helical" evidence="1">
    <location>
        <begin position="308"/>
        <end position="328"/>
    </location>
</feature>
<feature type="transmembrane region" description="Helical" evidence="1">
    <location>
        <begin position="191"/>
        <end position="208"/>
    </location>
</feature>
<dbReference type="GO" id="GO:0000271">
    <property type="term" value="P:polysaccharide biosynthetic process"/>
    <property type="evidence" value="ECO:0007669"/>
    <property type="project" value="TreeGrafter"/>
</dbReference>
<dbReference type="Proteomes" id="UP000193335">
    <property type="component" value="Unassembled WGS sequence"/>
</dbReference>
<dbReference type="PANTHER" id="PTHR23028">
    <property type="entry name" value="ACETYLTRANSFERASE"/>
    <property type="match status" value="1"/>
</dbReference>
<reference evidence="3 4" key="1">
    <citation type="submission" date="2017-03" db="EMBL/GenBank/DDBJ databases">
        <title>Whole genome sequences of fourteen strains of Bradyrhizobium canariense and one strain of Bradyrhizobium japonicum isolated from Lupinus (Papilionoideae: Genisteae) species in Algeria.</title>
        <authorList>
            <person name="Crovadore J."/>
            <person name="Chekireb D."/>
            <person name="Brachmann A."/>
            <person name="Chablais R."/>
            <person name="Cochard B."/>
            <person name="Lefort F."/>
        </authorList>
    </citation>
    <scope>NUCLEOTIDE SEQUENCE [LARGE SCALE GENOMIC DNA]</scope>
    <source>
        <strain evidence="3 4">UBMA197</strain>
    </source>
</reference>
<feature type="transmembrane region" description="Helical" evidence="1">
    <location>
        <begin position="160"/>
        <end position="184"/>
    </location>
</feature>
<feature type="domain" description="Acyltransferase 3" evidence="2">
    <location>
        <begin position="52"/>
        <end position="351"/>
    </location>
</feature>
<feature type="transmembrane region" description="Helical" evidence="1">
    <location>
        <begin position="334"/>
        <end position="359"/>
    </location>
</feature>
<proteinExistence type="predicted"/>
<organism evidence="3 4">
    <name type="scientific">Bradyrhizobium japonicum</name>
    <dbReference type="NCBI Taxonomy" id="375"/>
    <lineage>
        <taxon>Bacteria</taxon>
        <taxon>Pseudomonadati</taxon>
        <taxon>Pseudomonadota</taxon>
        <taxon>Alphaproteobacteria</taxon>
        <taxon>Hyphomicrobiales</taxon>
        <taxon>Nitrobacteraceae</taxon>
        <taxon>Bradyrhizobium</taxon>
    </lineage>
</organism>
<name>A0A1Y2JVM4_BRAJP</name>
<dbReference type="EMBL" id="NAFL01000217">
    <property type="protein sequence ID" value="OSJ35445.1"/>
    <property type="molecule type" value="Genomic_DNA"/>
</dbReference>
<keyword evidence="1" id="KW-1133">Transmembrane helix</keyword>
<dbReference type="GO" id="GO:0016020">
    <property type="term" value="C:membrane"/>
    <property type="evidence" value="ECO:0007669"/>
    <property type="project" value="TreeGrafter"/>
</dbReference>
<evidence type="ECO:0000313" key="4">
    <source>
        <dbReference type="Proteomes" id="UP000193335"/>
    </source>
</evidence>
<evidence type="ECO:0000259" key="2">
    <source>
        <dbReference type="Pfam" id="PF01757"/>
    </source>
</evidence>
<comment type="caution">
    <text evidence="3">The sequence shown here is derived from an EMBL/GenBank/DDBJ whole genome shotgun (WGS) entry which is preliminary data.</text>
</comment>
<accession>A0A1Y2JVM4</accession>
<feature type="transmembrane region" description="Helical" evidence="1">
    <location>
        <begin position="268"/>
        <end position="287"/>
    </location>
</feature>
<dbReference type="InterPro" id="IPR050879">
    <property type="entry name" value="Acyltransferase_3"/>
</dbReference>
<feature type="transmembrane region" description="Helical" evidence="1">
    <location>
        <begin position="244"/>
        <end position="262"/>
    </location>
</feature>
<gene>
    <name evidence="3" type="ORF">BSZ19_08415</name>
</gene>
<dbReference type="PANTHER" id="PTHR23028:SF53">
    <property type="entry name" value="ACYL_TRANSF_3 DOMAIN-CONTAINING PROTEIN"/>
    <property type="match status" value="1"/>
</dbReference>
<sequence length="376" mass="41221">MDRGRQGAADAQGAAVLMPYAVPRRGTVAVSDLPRQPFSPMELRENSAFLPRLEAMRGYAALSVLAFHACMLSWDMVATGMAPVVVFFVLSGFLLARSLDRDPDPVTFVRHRLFRLLPAAVATVLLLTLAYQTFGFYIGFLPSFDPFNVVLNALLIKSDINGVMWSLTVECVAVPVILISHALLRRHGTTPVWLLVTFLFAIAFWGPYVHLLGGFTNLAPLYAFVVGLLVQSSRTTLTRGSQPPWAATIAAIALVVLVIVAVRKQTAVTIAFETLCASVLIWLAAFSPGKLVALRPLDLDIARFFGRISYSFYLLHMIGLAIATRLLPVELDPVIRAAVLFLAALLITTPAAWLMCRFVEVPFIDLGRRRIVTRAA</sequence>
<protein>
    <recommendedName>
        <fullName evidence="2">Acyltransferase 3 domain-containing protein</fullName>
    </recommendedName>
</protein>
<feature type="transmembrane region" description="Helical" evidence="1">
    <location>
        <begin position="80"/>
        <end position="96"/>
    </location>
</feature>
<evidence type="ECO:0000313" key="3">
    <source>
        <dbReference type="EMBL" id="OSJ35445.1"/>
    </source>
</evidence>
<dbReference type="GO" id="GO:0016747">
    <property type="term" value="F:acyltransferase activity, transferring groups other than amino-acyl groups"/>
    <property type="evidence" value="ECO:0007669"/>
    <property type="project" value="InterPro"/>
</dbReference>
<dbReference type="AlphaFoldDB" id="A0A1Y2JVM4"/>
<dbReference type="Pfam" id="PF01757">
    <property type="entry name" value="Acyl_transf_3"/>
    <property type="match status" value="1"/>
</dbReference>
<dbReference type="InterPro" id="IPR002656">
    <property type="entry name" value="Acyl_transf_3_dom"/>
</dbReference>
<feature type="transmembrane region" description="Helical" evidence="1">
    <location>
        <begin position="116"/>
        <end position="140"/>
    </location>
</feature>
<keyword evidence="1" id="KW-0472">Membrane</keyword>
<keyword evidence="1" id="KW-0812">Transmembrane</keyword>